<dbReference type="FunFam" id="3.40.50.300:FF:001473">
    <property type="entry name" value="ATP-binding cassette transporter"/>
    <property type="match status" value="1"/>
</dbReference>
<feature type="transmembrane region" description="Helical" evidence="8">
    <location>
        <begin position="450"/>
        <end position="471"/>
    </location>
</feature>
<evidence type="ECO:0000256" key="5">
    <source>
        <dbReference type="ARBA" id="ARBA00022840"/>
    </source>
</evidence>
<dbReference type="Pfam" id="PF01061">
    <property type="entry name" value="ABC2_membrane"/>
    <property type="match status" value="1"/>
</dbReference>
<dbReference type="AlphaFoldDB" id="A0AAD8NJX6"/>
<dbReference type="SMART" id="SM00382">
    <property type="entry name" value="AAA"/>
    <property type="match status" value="1"/>
</dbReference>
<dbReference type="GO" id="GO:0005524">
    <property type="term" value="F:ATP binding"/>
    <property type="evidence" value="ECO:0007669"/>
    <property type="project" value="UniProtKB-KW"/>
</dbReference>
<dbReference type="PROSITE" id="PS00211">
    <property type="entry name" value="ABC_TRANSPORTER_1"/>
    <property type="match status" value="1"/>
</dbReference>
<keyword evidence="3 8" id="KW-0812">Transmembrane</keyword>
<dbReference type="InterPro" id="IPR003593">
    <property type="entry name" value="AAA+_ATPase"/>
</dbReference>
<evidence type="ECO:0000256" key="3">
    <source>
        <dbReference type="ARBA" id="ARBA00022692"/>
    </source>
</evidence>
<proteinExistence type="predicted"/>
<feature type="transmembrane region" description="Helical" evidence="8">
    <location>
        <begin position="341"/>
        <end position="360"/>
    </location>
</feature>
<keyword evidence="11" id="KW-1185">Reference proteome</keyword>
<reference evidence="10" key="1">
    <citation type="journal article" date="2023" name="bioRxiv">
        <title>Improved chromosome-level genome assembly for marigold (Tagetes erecta).</title>
        <authorList>
            <person name="Jiang F."/>
            <person name="Yuan L."/>
            <person name="Wang S."/>
            <person name="Wang H."/>
            <person name="Xu D."/>
            <person name="Wang A."/>
            <person name="Fan W."/>
        </authorList>
    </citation>
    <scope>NUCLEOTIDE SEQUENCE</scope>
    <source>
        <strain evidence="10">WSJ</strain>
        <tissue evidence="10">Leaf</tissue>
    </source>
</reference>
<comment type="caution">
    <text evidence="10">The sequence shown here is derived from an EMBL/GenBank/DDBJ whole genome shotgun (WGS) entry which is preliminary data.</text>
</comment>
<evidence type="ECO:0000256" key="7">
    <source>
        <dbReference type="ARBA" id="ARBA00023136"/>
    </source>
</evidence>
<dbReference type="Gene3D" id="3.40.50.300">
    <property type="entry name" value="P-loop containing nucleotide triphosphate hydrolases"/>
    <property type="match status" value="1"/>
</dbReference>
<dbReference type="InterPro" id="IPR017871">
    <property type="entry name" value="ABC_transporter-like_CS"/>
</dbReference>
<feature type="transmembrane region" description="Helical" evidence="8">
    <location>
        <begin position="478"/>
        <end position="500"/>
    </location>
</feature>
<dbReference type="PANTHER" id="PTHR48041:SF100">
    <property type="entry name" value="ABC TRANSPORTER-LIKE"/>
    <property type="match status" value="1"/>
</dbReference>
<evidence type="ECO:0000256" key="8">
    <source>
        <dbReference type="SAM" id="Phobius"/>
    </source>
</evidence>
<dbReference type="Pfam" id="PF00005">
    <property type="entry name" value="ABC_tran"/>
    <property type="match status" value="1"/>
</dbReference>
<dbReference type="PROSITE" id="PS50893">
    <property type="entry name" value="ABC_TRANSPORTER_2"/>
    <property type="match status" value="1"/>
</dbReference>
<dbReference type="InterPro" id="IPR013525">
    <property type="entry name" value="ABC2_TM"/>
</dbReference>
<protein>
    <recommendedName>
        <fullName evidence="9">ABC transporter domain-containing protein</fullName>
    </recommendedName>
</protein>
<dbReference type="Proteomes" id="UP001229421">
    <property type="component" value="Unassembled WGS sequence"/>
</dbReference>
<dbReference type="InterPro" id="IPR003439">
    <property type="entry name" value="ABC_transporter-like_ATP-bd"/>
</dbReference>
<feature type="transmembrane region" description="Helical" evidence="8">
    <location>
        <begin position="415"/>
        <end position="435"/>
    </location>
</feature>
<name>A0AAD8NJX6_TARER</name>
<dbReference type="GO" id="GO:0016887">
    <property type="term" value="F:ATP hydrolysis activity"/>
    <property type="evidence" value="ECO:0007669"/>
    <property type="project" value="InterPro"/>
</dbReference>
<evidence type="ECO:0000313" key="11">
    <source>
        <dbReference type="Proteomes" id="UP001229421"/>
    </source>
</evidence>
<evidence type="ECO:0000256" key="1">
    <source>
        <dbReference type="ARBA" id="ARBA00004141"/>
    </source>
</evidence>
<accession>A0AAD8NJX6</accession>
<dbReference type="EMBL" id="JAUHHV010000009">
    <property type="protein sequence ID" value="KAK1412339.1"/>
    <property type="molecule type" value="Genomic_DNA"/>
</dbReference>
<dbReference type="CDD" id="cd03213">
    <property type="entry name" value="ABCG_EPDR"/>
    <property type="match status" value="1"/>
</dbReference>
<dbReference type="InterPro" id="IPR050352">
    <property type="entry name" value="ABCG_transporters"/>
</dbReference>
<keyword evidence="5" id="KW-0067">ATP-binding</keyword>
<comment type="subcellular location">
    <subcellularLocation>
        <location evidence="1">Membrane</location>
        <topology evidence="1">Multi-pass membrane protein</topology>
    </subcellularLocation>
</comment>
<evidence type="ECO:0000256" key="4">
    <source>
        <dbReference type="ARBA" id="ARBA00022741"/>
    </source>
</evidence>
<feature type="transmembrane region" description="Helical" evidence="8">
    <location>
        <begin position="569"/>
        <end position="589"/>
    </location>
</feature>
<keyword evidence="6 8" id="KW-1133">Transmembrane helix</keyword>
<evidence type="ECO:0000259" key="9">
    <source>
        <dbReference type="PROSITE" id="PS50893"/>
    </source>
</evidence>
<feature type="domain" description="ABC transporter" evidence="9">
    <location>
        <begin position="20"/>
        <end position="271"/>
    </location>
</feature>
<keyword evidence="4" id="KW-0547">Nucleotide-binding</keyword>
<keyword evidence="7 8" id="KW-0472">Membrane</keyword>
<gene>
    <name evidence="10" type="ORF">QVD17_33510</name>
</gene>
<dbReference type="GO" id="GO:0016020">
    <property type="term" value="C:membrane"/>
    <property type="evidence" value="ECO:0007669"/>
    <property type="project" value="UniProtKB-SubCell"/>
</dbReference>
<sequence>MALFPVSSSNLHHQKAQYTIKTNNISYALSPPYSKLDCIYQKYVHILKNVSCEIKPGDITAITGPSGAGKTTLLQILAGVIPPCRVSGQVVVNNRPMNPTLFRKVSGYVTQEDLLFPVLTVEETLMYSACFRLRGGYDNAKRRVSELIGELGLCNVARDRIGGSGTYRGLSGGEKRRVSIGIELVHDPAVLVMDEPTSGLDSAAALQVMLMLRSMAKARWKTVVVTIHQPGFRILELLDKVVLLVDGTMVHHGSLDHLHQRVELAGHLVPRQIDVLEFAIDVIDTLAVEVELDLDFGLLEDQKQCDCVNEDDHLMYANSLYTEVVVLSQRFCYNIFRTKQLFVAKMVQVMLVGILLGTLFKNINRFQMQTQIGFFAFNLTFLLYSSTEALPIFLQERRIVMKETSMGAYRVSSYALANALVFIPFLLVVALAYAIPTYWLVGLRNDLDGFLYFALVVWLALLTSNSFVVCFSTIVPNYIMGMSLVATILGSFFLFSGYFISNNEIPKQWIFMHYLSLFRYPFECFLLNEFGGSKGRWRCVERFEDGCLVNGEELLKSQNLKETQKWHNLGIMLVFIFGYRFISFLVLSYKSYNCRS</sequence>
<evidence type="ECO:0000256" key="2">
    <source>
        <dbReference type="ARBA" id="ARBA00022448"/>
    </source>
</evidence>
<feature type="transmembrane region" description="Helical" evidence="8">
    <location>
        <begin position="372"/>
        <end position="394"/>
    </location>
</feature>
<dbReference type="SUPFAM" id="SSF52540">
    <property type="entry name" value="P-loop containing nucleoside triphosphate hydrolases"/>
    <property type="match status" value="1"/>
</dbReference>
<evidence type="ECO:0000313" key="10">
    <source>
        <dbReference type="EMBL" id="KAK1412339.1"/>
    </source>
</evidence>
<evidence type="ECO:0000256" key="6">
    <source>
        <dbReference type="ARBA" id="ARBA00022989"/>
    </source>
</evidence>
<organism evidence="10 11">
    <name type="scientific">Tagetes erecta</name>
    <name type="common">African marigold</name>
    <dbReference type="NCBI Taxonomy" id="13708"/>
    <lineage>
        <taxon>Eukaryota</taxon>
        <taxon>Viridiplantae</taxon>
        <taxon>Streptophyta</taxon>
        <taxon>Embryophyta</taxon>
        <taxon>Tracheophyta</taxon>
        <taxon>Spermatophyta</taxon>
        <taxon>Magnoliopsida</taxon>
        <taxon>eudicotyledons</taxon>
        <taxon>Gunneridae</taxon>
        <taxon>Pentapetalae</taxon>
        <taxon>asterids</taxon>
        <taxon>campanulids</taxon>
        <taxon>Asterales</taxon>
        <taxon>Asteraceae</taxon>
        <taxon>Asteroideae</taxon>
        <taxon>Heliantheae alliance</taxon>
        <taxon>Tageteae</taxon>
        <taxon>Tagetes</taxon>
    </lineage>
</organism>
<dbReference type="GO" id="GO:0140359">
    <property type="term" value="F:ABC-type transporter activity"/>
    <property type="evidence" value="ECO:0007669"/>
    <property type="project" value="InterPro"/>
</dbReference>
<keyword evidence="2" id="KW-0813">Transport</keyword>
<dbReference type="PANTHER" id="PTHR48041">
    <property type="entry name" value="ABC TRANSPORTER G FAMILY MEMBER 28"/>
    <property type="match status" value="1"/>
</dbReference>
<dbReference type="InterPro" id="IPR027417">
    <property type="entry name" value="P-loop_NTPase"/>
</dbReference>